<name>A0AAN8VZB0_9MAGN</name>
<reference evidence="2 3" key="1">
    <citation type="submission" date="2023-12" db="EMBL/GenBank/DDBJ databases">
        <title>A high-quality genome assembly for Dillenia turbinata (Dilleniales).</title>
        <authorList>
            <person name="Chanderbali A."/>
        </authorList>
    </citation>
    <scope>NUCLEOTIDE SEQUENCE [LARGE SCALE GENOMIC DNA]</scope>
    <source>
        <strain evidence="2">LSX21</strain>
        <tissue evidence="2">Leaf</tissue>
    </source>
</reference>
<feature type="region of interest" description="Disordered" evidence="1">
    <location>
        <begin position="476"/>
        <end position="556"/>
    </location>
</feature>
<dbReference type="PANTHER" id="PTHR12299">
    <property type="entry name" value="HYALURONIC ACID-BINDING PROTEIN 4"/>
    <property type="match status" value="1"/>
</dbReference>
<dbReference type="GO" id="GO:0005634">
    <property type="term" value="C:nucleus"/>
    <property type="evidence" value="ECO:0007669"/>
    <property type="project" value="TreeGrafter"/>
</dbReference>
<feature type="compositionally biased region" description="Polar residues" evidence="1">
    <location>
        <begin position="40"/>
        <end position="51"/>
    </location>
</feature>
<accession>A0AAN8VZB0</accession>
<keyword evidence="3" id="KW-1185">Reference proteome</keyword>
<dbReference type="GO" id="GO:0005737">
    <property type="term" value="C:cytoplasm"/>
    <property type="evidence" value="ECO:0007669"/>
    <property type="project" value="TreeGrafter"/>
</dbReference>
<evidence type="ECO:0008006" key="4">
    <source>
        <dbReference type="Google" id="ProtNLM"/>
    </source>
</evidence>
<feature type="region of interest" description="Disordered" evidence="1">
    <location>
        <begin position="239"/>
        <end position="273"/>
    </location>
</feature>
<protein>
    <recommendedName>
        <fullName evidence="4">Hyaluronan/mRNA-binding protein domain-containing protein</fullName>
    </recommendedName>
</protein>
<feature type="region of interest" description="Disordered" evidence="1">
    <location>
        <begin position="32"/>
        <end position="193"/>
    </location>
</feature>
<dbReference type="GO" id="GO:0003723">
    <property type="term" value="F:RNA binding"/>
    <property type="evidence" value="ECO:0007669"/>
    <property type="project" value="InterPro"/>
</dbReference>
<evidence type="ECO:0000313" key="3">
    <source>
        <dbReference type="Proteomes" id="UP001370490"/>
    </source>
</evidence>
<feature type="compositionally biased region" description="Basic and acidic residues" evidence="1">
    <location>
        <begin position="476"/>
        <end position="494"/>
    </location>
</feature>
<feature type="compositionally biased region" description="Basic and acidic residues" evidence="1">
    <location>
        <begin position="505"/>
        <end position="528"/>
    </location>
</feature>
<dbReference type="AlphaFoldDB" id="A0AAN8VZB0"/>
<dbReference type="Proteomes" id="UP001370490">
    <property type="component" value="Unassembled WGS sequence"/>
</dbReference>
<organism evidence="2 3">
    <name type="scientific">Dillenia turbinata</name>
    <dbReference type="NCBI Taxonomy" id="194707"/>
    <lineage>
        <taxon>Eukaryota</taxon>
        <taxon>Viridiplantae</taxon>
        <taxon>Streptophyta</taxon>
        <taxon>Embryophyta</taxon>
        <taxon>Tracheophyta</taxon>
        <taxon>Spermatophyta</taxon>
        <taxon>Magnoliopsida</taxon>
        <taxon>eudicotyledons</taxon>
        <taxon>Gunneridae</taxon>
        <taxon>Pentapetalae</taxon>
        <taxon>Dilleniales</taxon>
        <taxon>Dilleniaceae</taxon>
        <taxon>Dillenia</taxon>
    </lineage>
</organism>
<comment type="caution">
    <text evidence="2">The sequence shown here is derived from an EMBL/GenBank/DDBJ whole genome shotgun (WGS) entry which is preliminary data.</text>
</comment>
<feature type="region of interest" description="Disordered" evidence="1">
    <location>
        <begin position="315"/>
        <end position="335"/>
    </location>
</feature>
<proteinExistence type="predicted"/>
<dbReference type="EMBL" id="JBAMMX010000005">
    <property type="protein sequence ID" value="KAK6940474.1"/>
    <property type="molecule type" value="Genomic_DNA"/>
</dbReference>
<dbReference type="PANTHER" id="PTHR12299:SF62">
    <property type="entry name" value="ASPARTATE, GLYCINE, LYSINE AND SERINE-RICH PROTEIN-LIKE"/>
    <property type="match status" value="1"/>
</dbReference>
<gene>
    <name evidence="2" type="ORF">RJ641_030005</name>
</gene>
<feature type="compositionally biased region" description="Basic and acidic residues" evidence="1">
    <location>
        <begin position="258"/>
        <end position="271"/>
    </location>
</feature>
<evidence type="ECO:0000256" key="1">
    <source>
        <dbReference type="SAM" id="MobiDB-lite"/>
    </source>
</evidence>
<dbReference type="InterPro" id="IPR039764">
    <property type="entry name" value="HABP4/SERBP1-like"/>
</dbReference>
<feature type="compositionally biased region" description="Gly residues" evidence="1">
    <location>
        <begin position="495"/>
        <end position="504"/>
    </location>
</feature>
<sequence length="583" mass="64304">MALHVNSFAVFEGEESEDFSTLAAHAVSKAAIVKEESSENGKSVPTAKNQSGNDLGENGIGGGRDHNNGKFGPGSGRINGQKFGNGKPRSGYDQINGEPYVKKNNGQGNGRPMSGSDWNNGKPHAKNNGEPYGNAGDQQYGNKGELYNNGGERQFRNENNGEPFGNGKERNGKRHGSGVEGNQERYGYGRGNGYGRNYGGDNNGGGFYGRSGGNGRGGHRRGRIADGYNGVAKKIQEPNAEGWFEVPSSTKPRNWNVRGRESHDDDGKPRNENLVARGYTEFNSGSMDGAVIDGDNTTNVGIEGDVLVASEITKDAETGEQNVGAAEENPDRKVHKKRIEGKVDKDGRVKKDNVEHVEQYNFERRQASLGEMEEDRKIMTLKAYEELLSKKKQALEVHKTGERKVILDKDFESMKLVGKKNDDDNLIKLKSEKDKLKKKDSFDKEEKIRKSVSINEFLKPVRSEKNFSDWCGCHREQRERSGHEQGERGDHDLGDGAGRGWGEQGGREQGDKAERGGRDMGDRKEQGRRTGRQWQGERAGQRRGFLGQLEEAEAKSIPSKVEVEDLKIEDANEFPMLRGVVKA</sequence>
<evidence type="ECO:0000313" key="2">
    <source>
        <dbReference type="EMBL" id="KAK6940474.1"/>
    </source>
</evidence>